<evidence type="ECO:0000256" key="3">
    <source>
        <dbReference type="ARBA" id="ARBA00022723"/>
    </source>
</evidence>
<dbReference type="AlphaFoldDB" id="A0AAV1JAU1"/>
<evidence type="ECO:0000256" key="1">
    <source>
        <dbReference type="ARBA" id="ARBA00004370"/>
    </source>
</evidence>
<keyword evidence="7" id="KW-0472">Membrane</keyword>
<dbReference type="PANTHER" id="PTHR46539:SF1">
    <property type="entry name" value="E3 UBIQUITIN-PROTEIN LIGASE ATL42"/>
    <property type="match status" value="1"/>
</dbReference>
<evidence type="ECO:0000256" key="2">
    <source>
        <dbReference type="ARBA" id="ARBA00022692"/>
    </source>
</evidence>
<feature type="compositionally biased region" description="Polar residues" evidence="9">
    <location>
        <begin position="99"/>
        <end position="120"/>
    </location>
</feature>
<evidence type="ECO:0000256" key="7">
    <source>
        <dbReference type="ARBA" id="ARBA00023136"/>
    </source>
</evidence>
<protein>
    <recommendedName>
        <fullName evidence="10">RING-type domain-containing protein</fullName>
    </recommendedName>
</protein>
<dbReference type="Pfam" id="PF13639">
    <property type="entry name" value="zf-RING_2"/>
    <property type="match status" value="1"/>
</dbReference>
<dbReference type="InterPro" id="IPR001841">
    <property type="entry name" value="Znf_RING"/>
</dbReference>
<evidence type="ECO:0000256" key="6">
    <source>
        <dbReference type="ARBA" id="ARBA00022989"/>
    </source>
</evidence>
<evidence type="ECO:0000256" key="8">
    <source>
        <dbReference type="PROSITE-ProRule" id="PRU00175"/>
    </source>
</evidence>
<dbReference type="Proteomes" id="UP001497472">
    <property type="component" value="Unassembled WGS sequence"/>
</dbReference>
<evidence type="ECO:0000256" key="4">
    <source>
        <dbReference type="ARBA" id="ARBA00022771"/>
    </source>
</evidence>
<comment type="subcellular location">
    <subcellularLocation>
        <location evidence="1">Membrane</location>
    </subcellularLocation>
</comment>
<reference evidence="11 12" key="1">
    <citation type="submission" date="2023-11" db="EMBL/GenBank/DDBJ databases">
        <authorList>
            <person name="Okamura Y."/>
        </authorList>
    </citation>
    <scope>NUCLEOTIDE SEQUENCE [LARGE SCALE GENOMIC DNA]</scope>
</reference>
<feature type="compositionally biased region" description="Low complexity" evidence="9">
    <location>
        <begin position="513"/>
        <end position="522"/>
    </location>
</feature>
<accession>A0AAV1JAU1</accession>
<keyword evidence="6" id="KW-1133">Transmembrane helix</keyword>
<dbReference type="SUPFAM" id="SSF57850">
    <property type="entry name" value="RING/U-box"/>
    <property type="match status" value="1"/>
</dbReference>
<feature type="compositionally biased region" description="Basic and acidic residues" evidence="9">
    <location>
        <begin position="451"/>
        <end position="466"/>
    </location>
</feature>
<dbReference type="InterPro" id="IPR013083">
    <property type="entry name" value="Znf_RING/FYVE/PHD"/>
</dbReference>
<feature type="region of interest" description="Disordered" evidence="9">
    <location>
        <begin position="451"/>
        <end position="572"/>
    </location>
</feature>
<gene>
    <name evidence="11" type="ORF">LNINA_LOCUS5232</name>
</gene>
<keyword evidence="5" id="KW-0862">Zinc</keyword>
<name>A0AAV1JAU1_9NEOP</name>
<evidence type="ECO:0000256" key="9">
    <source>
        <dbReference type="SAM" id="MobiDB-lite"/>
    </source>
</evidence>
<feature type="compositionally biased region" description="Polar residues" evidence="9">
    <location>
        <begin position="467"/>
        <end position="488"/>
    </location>
</feature>
<sequence length="859" mass="96141">MSDKRTEEVHNSAWDIPGPSSLAAILDTVNTSEAMDSARNDEMECETLFAESDDDVELLPTSEGTQQNVSNFNKRKLISSNCVNSTSINQYDVNSVSLSYPTTDNPSSADNPLPDSSSIDYSRENPDSTVGHLQPSLHYRPKHLPHENNYYYPSCNVQWPPFRDFPVAPYTNSTILPLNYTVAANAQVQDTSSNMRYEHLQPTASNIFNNLSEMRSQGSSLSNLERPSRKLNISPRRRLSKENETNTNLIEVSSEEEDALSVPRKKQCEGGAGPKQSSSQPSHATACSHGNPTRLDIKREPIETNARLTIQEPDDTSRRRNSSQQATGSQHCHNTQIKQENAPPTNCSCSHRHTNQQGRNHTNHYNFHDGSHHHHHHHIHHRNVQYPSSSHVKEEPGVSAVNIKKETQTAALSVGNIKSENIDRSVVKSEPSSDIERVEANVTVKTENQERCCIDGAGDRRVKEKTPQPSTSSARNLPQAGSSTTAGRNQEHQDSTSGRRPNNSLPGVLYAPDLQLDWVSDSSSDDDVQVLGEEQRDREVIDLTSSPNRNDNQEDSNAATLGSVRSPRPLFESVPHRDPPLCHTAPVPCHAHLVRTRVRCMLPCRGCCCAPQQPAHAHAHAHAHPAHSTHPHAAHLHHVVPPHAHLSDRRCDALSTTVSPPYLVHARLWHRQQHTLEMQRRNLMSNMNPDLIGSVPPSYIPRPWHRPVFSEVLDPDIEPAPLVLDGHLHHHMHHYLQMRPPHLHISIQPSVVQSSQAGLAAAALLQIPEAQARREYRGASRAVIERNTYRHAYARPAPHHQDEKCTICLSVFEVDSDCRRLPCMHLFHMECVDQWLGTNKHCPICRVDIETHLSKDATF</sequence>
<dbReference type="EMBL" id="CAVLEF010000007">
    <property type="protein sequence ID" value="CAK1545597.1"/>
    <property type="molecule type" value="Genomic_DNA"/>
</dbReference>
<proteinExistence type="predicted"/>
<feature type="region of interest" description="Disordered" evidence="9">
    <location>
        <begin position="218"/>
        <end position="382"/>
    </location>
</feature>
<dbReference type="SMART" id="SM00184">
    <property type="entry name" value="RING"/>
    <property type="match status" value="1"/>
</dbReference>
<keyword evidence="3" id="KW-0479">Metal-binding</keyword>
<feature type="compositionally biased region" description="Polar residues" evidence="9">
    <location>
        <begin position="543"/>
        <end position="560"/>
    </location>
</feature>
<comment type="caution">
    <text evidence="11">The sequence shown here is derived from an EMBL/GenBank/DDBJ whole genome shotgun (WGS) entry which is preliminary data.</text>
</comment>
<feature type="compositionally biased region" description="Polar residues" evidence="9">
    <location>
        <begin position="275"/>
        <end position="291"/>
    </location>
</feature>
<feature type="compositionally biased region" description="Polar residues" evidence="9">
    <location>
        <begin position="495"/>
        <end position="505"/>
    </location>
</feature>
<dbReference type="GO" id="GO:0016020">
    <property type="term" value="C:membrane"/>
    <property type="evidence" value="ECO:0007669"/>
    <property type="project" value="UniProtKB-SubCell"/>
</dbReference>
<dbReference type="GO" id="GO:0008270">
    <property type="term" value="F:zinc ion binding"/>
    <property type="evidence" value="ECO:0007669"/>
    <property type="project" value="UniProtKB-KW"/>
</dbReference>
<evidence type="ECO:0000256" key="5">
    <source>
        <dbReference type="ARBA" id="ARBA00022833"/>
    </source>
</evidence>
<feature type="compositionally biased region" description="Polar residues" evidence="9">
    <location>
        <begin position="322"/>
        <end position="365"/>
    </location>
</feature>
<dbReference type="PANTHER" id="PTHR46539">
    <property type="entry name" value="E3 UBIQUITIN-PROTEIN LIGASE ATL42"/>
    <property type="match status" value="1"/>
</dbReference>
<evidence type="ECO:0000313" key="11">
    <source>
        <dbReference type="EMBL" id="CAK1545597.1"/>
    </source>
</evidence>
<dbReference type="CDD" id="cd16474">
    <property type="entry name" value="RING-H2_RNF111-like"/>
    <property type="match status" value="1"/>
</dbReference>
<keyword evidence="2" id="KW-0812">Transmembrane</keyword>
<evidence type="ECO:0000259" key="10">
    <source>
        <dbReference type="PROSITE" id="PS50089"/>
    </source>
</evidence>
<feature type="compositionally biased region" description="Basic residues" evidence="9">
    <location>
        <begin position="371"/>
        <end position="382"/>
    </location>
</feature>
<feature type="domain" description="RING-type" evidence="10">
    <location>
        <begin position="805"/>
        <end position="846"/>
    </location>
</feature>
<dbReference type="Gene3D" id="3.30.40.10">
    <property type="entry name" value="Zinc/RING finger domain, C3HC4 (zinc finger)"/>
    <property type="match status" value="1"/>
</dbReference>
<evidence type="ECO:0000313" key="12">
    <source>
        <dbReference type="Proteomes" id="UP001497472"/>
    </source>
</evidence>
<organism evidence="11 12">
    <name type="scientific">Leptosia nina</name>
    <dbReference type="NCBI Taxonomy" id="320188"/>
    <lineage>
        <taxon>Eukaryota</taxon>
        <taxon>Metazoa</taxon>
        <taxon>Ecdysozoa</taxon>
        <taxon>Arthropoda</taxon>
        <taxon>Hexapoda</taxon>
        <taxon>Insecta</taxon>
        <taxon>Pterygota</taxon>
        <taxon>Neoptera</taxon>
        <taxon>Endopterygota</taxon>
        <taxon>Lepidoptera</taxon>
        <taxon>Glossata</taxon>
        <taxon>Ditrysia</taxon>
        <taxon>Papilionoidea</taxon>
        <taxon>Pieridae</taxon>
        <taxon>Pierinae</taxon>
        <taxon>Leptosia</taxon>
    </lineage>
</organism>
<feature type="region of interest" description="Disordered" evidence="9">
    <location>
        <begin position="99"/>
        <end position="138"/>
    </location>
</feature>
<dbReference type="PROSITE" id="PS50089">
    <property type="entry name" value="ZF_RING_2"/>
    <property type="match status" value="1"/>
</dbReference>
<keyword evidence="12" id="KW-1185">Reference proteome</keyword>
<keyword evidence="4 8" id="KW-0863">Zinc-finger</keyword>